<organism evidence="1 2">
    <name type="scientific">Quercus lobata</name>
    <name type="common">Valley oak</name>
    <dbReference type="NCBI Taxonomy" id="97700"/>
    <lineage>
        <taxon>Eukaryota</taxon>
        <taxon>Viridiplantae</taxon>
        <taxon>Streptophyta</taxon>
        <taxon>Embryophyta</taxon>
        <taxon>Tracheophyta</taxon>
        <taxon>Spermatophyta</taxon>
        <taxon>Magnoliopsida</taxon>
        <taxon>eudicotyledons</taxon>
        <taxon>Gunneridae</taxon>
        <taxon>Pentapetalae</taxon>
        <taxon>rosids</taxon>
        <taxon>fabids</taxon>
        <taxon>Fagales</taxon>
        <taxon>Fagaceae</taxon>
        <taxon>Quercus</taxon>
    </lineage>
</organism>
<dbReference type="RefSeq" id="XP_030927294.1">
    <property type="nucleotide sequence ID" value="XM_031071434.1"/>
</dbReference>
<gene>
    <name evidence="1" type="primary">LOC115953677</name>
</gene>
<dbReference type="OrthoDB" id="1888697at2759"/>
<reference evidence="1" key="2">
    <citation type="submission" date="2021-01" db="UniProtKB">
        <authorList>
            <consortium name="EnsemblPlants"/>
        </authorList>
    </citation>
    <scope>IDENTIFICATION</scope>
</reference>
<dbReference type="Proteomes" id="UP000594261">
    <property type="component" value="Chromosome 7"/>
</dbReference>
<dbReference type="PANTHER" id="PTHR33356:SF34">
    <property type="match status" value="1"/>
</dbReference>
<dbReference type="InParanoid" id="A0A7N2M672"/>
<dbReference type="AlphaFoldDB" id="A0A7N2M672"/>
<dbReference type="EnsemblPlants" id="QL07p036848:mrna">
    <property type="protein sequence ID" value="QL07p036848:mrna"/>
    <property type="gene ID" value="QL07p036848"/>
</dbReference>
<evidence type="ECO:0000313" key="1">
    <source>
        <dbReference type="EnsemblPlants" id="QL07p036848:mrna"/>
    </source>
</evidence>
<keyword evidence="2" id="KW-1185">Reference proteome</keyword>
<name>A0A7N2M672_QUELO</name>
<dbReference type="PANTHER" id="PTHR33356">
    <property type="entry name" value="TIP41-LIKE PROTEIN"/>
    <property type="match status" value="1"/>
</dbReference>
<reference evidence="1 2" key="1">
    <citation type="journal article" date="2016" name="G3 (Bethesda)">
        <title>First Draft Assembly and Annotation of the Genome of a California Endemic Oak Quercus lobata Nee (Fagaceae).</title>
        <authorList>
            <person name="Sork V.L."/>
            <person name="Fitz-Gibbon S.T."/>
            <person name="Puiu D."/>
            <person name="Crepeau M."/>
            <person name="Gugger P.F."/>
            <person name="Sherman R."/>
            <person name="Stevens K."/>
            <person name="Langley C.H."/>
            <person name="Pellegrini M."/>
            <person name="Salzberg S.L."/>
        </authorList>
    </citation>
    <scope>NUCLEOTIDE SEQUENCE [LARGE SCALE GENOMIC DNA]</scope>
    <source>
        <strain evidence="1 2">cv. SW786</strain>
    </source>
</reference>
<protein>
    <submittedName>
        <fullName evidence="1">Uncharacterized protein</fullName>
    </submittedName>
</protein>
<proteinExistence type="predicted"/>
<dbReference type="EMBL" id="LRBV02000007">
    <property type="status" value="NOT_ANNOTATED_CDS"/>
    <property type="molecule type" value="Genomic_DNA"/>
</dbReference>
<dbReference type="GeneID" id="115953677"/>
<evidence type="ECO:0000313" key="2">
    <source>
        <dbReference type="Proteomes" id="UP000594261"/>
    </source>
</evidence>
<sequence>MAQFPPNLDDGEVWLPSDIFINEKPITKFNPRHHISCSCSCSCSCMQDEYDELAQRFAAFALRNVSKPPPNSERFRQAVRYGSVTQAHAPLEYILDLNGGYGRSSSRNGHRLSHEHLLVEQPQPPQDVYENSLRARVLKSQQSRVQNRLYPFQASSGFGVSGGGRGGGGGGFVKESGGTGVFHPRILNTTTTTDLRKKQALRNRQEIQATQHFKAIGMGKQRESHHYLPPEMALPQDWTY</sequence>
<dbReference type="OMA" id="RPAERCC"/>
<dbReference type="Gramene" id="QL07p036848:mrna">
    <property type="protein sequence ID" value="QL07p036848:mrna"/>
    <property type="gene ID" value="QL07p036848"/>
</dbReference>
<dbReference type="KEGG" id="qlo:115953677"/>
<accession>A0A7N2M672</accession>